<evidence type="ECO:0000313" key="3">
    <source>
        <dbReference type="Proteomes" id="UP001301769"/>
    </source>
</evidence>
<sequence length="270" mass="30464">MFEEHIDVIQSPSGLGNQKPAPLVLFHDGGGTVFSYHMLGDLRRPVYAISNPHWGKQTCFEGGMPEMARVYVDLMRKAVPSGKIIIGGWSLGGLTSMEVARILADDKQFEVIGIVMIDSVCPLAYNVPPDAFLKIVPHVVEWSENTREETRQAVLKCFADATAMVGVWKLPTWDDSQITGRSLLRPPPVILLKAKEPVPVLEEGVSRVDVVRGDRKLGWDMYREGMIEKVVEIPGHHYNVFVTEWRLEIITDRLKRACLDVEKIHRLRRT</sequence>
<proteinExistence type="predicted"/>
<reference evidence="2" key="1">
    <citation type="journal article" date="2023" name="Mol. Phylogenet. Evol.">
        <title>Genome-scale phylogeny and comparative genomics of the fungal order Sordariales.</title>
        <authorList>
            <person name="Hensen N."/>
            <person name="Bonometti L."/>
            <person name="Westerberg I."/>
            <person name="Brannstrom I.O."/>
            <person name="Guillou S."/>
            <person name="Cros-Aarteil S."/>
            <person name="Calhoun S."/>
            <person name="Haridas S."/>
            <person name="Kuo A."/>
            <person name="Mondo S."/>
            <person name="Pangilinan J."/>
            <person name="Riley R."/>
            <person name="LaButti K."/>
            <person name="Andreopoulos B."/>
            <person name="Lipzen A."/>
            <person name="Chen C."/>
            <person name="Yan M."/>
            <person name="Daum C."/>
            <person name="Ng V."/>
            <person name="Clum A."/>
            <person name="Steindorff A."/>
            <person name="Ohm R.A."/>
            <person name="Martin F."/>
            <person name="Silar P."/>
            <person name="Natvig D.O."/>
            <person name="Lalanne C."/>
            <person name="Gautier V."/>
            <person name="Ament-Velasquez S.L."/>
            <person name="Kruys A."/>
            <person name="Hutchinson M.I."/>
            <person name="Powell A.J."/>
            <person name="Barry K."/>
            <person name="Miller A.N."/>
            <person name="Grigoriev I.V."/>
            <person name="Debuchy R."/>
            <person name="Gladieux P."/>
            <person name="Hiltunen Thoren M."/>
            <person name="Johannesson H."/>
        </authorList>
    </citation>
    <scope>NUCLEOTIDE SEQUENCE</scope>
    <source>
        <strain evidence="2">PSN293</strain>
    </source>
</reference>
<dbReference type="Proteomes" id="UP001301769">
    <property type="component" value="Unassembled WGS sequence"/>
</dbReference>
<dbReference type="Gene3D" id="3.40.50.1820">
    <property type="entry name" value="alpha/beta hydrolase"/>
    <property type="match status" value="1"/>
</dbReference>
<gene>
    <name evidence="2" type="ORF">QBC37DRAFT_21776</name>
</gene>
<comment type="caution">
    <text evidence="2">The sequence shown here is derived from an EMBL/GenBank/DDBJ whole genome shotgun (WGS) entry which is preliminary data.</text>
</comment>
<accession>A0AAN6Y2J6</accession>
<evidence type="ECO:0000259" key="1">
    <source>
        <dbReference type="Pfam" id="PF00975"/>
    </source>
</evidence>
<dbReference type="EMBL" id="MU858159">
    <property type="protein sequence ID" value="KAK4211031.1"/>
    <property type="molecule type" value="Genomic_DNA"/>
</dbReference>
<dbReference type="InterPro" id="IPR001031">
    <property type="entry name" value="Thioesterase"/>
</dbReference>
<protein>
    <submittedName>
        <fullName evidence="2">Alpha/beta-hydrolase</fullName>
    </submittedName>
</protein>
<dbReference type="AlphaFoldDB" id="A0AAN6Y2J6"/>
<keyword evidence="3" id="KW-1185">Reference proteome</keyword>
<dbReference type="SUPFAM" id="SSF53474">
    <property type="entry name" value="alpha/beta-Hydrolases"/>
    <property type="match status" value="1"/>
</dbReference>
<feature type="domain" description="Thioesterase" evidence="1">
    <location>
        <begin position="22"/>
        <end position="122"/>
    </location>
</feature>
<dbReference type="Pfam" id="PF00975">
    <property type="entry name" value="Thioesterase"/>
    <property type="match status" value="1"/>
</dbReference>
<evidence type="ECO:0000313" key="2">
    <source>
        <dbReference type="EMBL" id="KAK4211031.1"/>
    </source>
</evidence>
<dbReference type="InterPro" id="IPR029058">
    <property type="entry name" value="AB_hydrolase_fold"/>
</dbReference>
<organism evidence="2 3">
    <name type="scientific">Rhypophila decipiens</name>
    <dbReference type="NCBI Taxonomy" id="261697"/>
    <lineage>
        <taxon>Eukaryota</taxon>
        <taxon>Fungi</taxon>
        <taxon>Dikarya</taxon>
        <taxon>Ascomycota</taxon>
        <taxon>Pezizomycotina</taxon>
        <taxon>Sordariomycetes</taxon>
        <taxon>Sordariomycetidae</taxon>
        <taxon>Sordariales</taxon>
        <taxon>Naviculisporaceae</taxon>
        <taxon>Rhypophila</taxon>
    </lineage>
</organism>
<name>A0AAN6Y2J6_9PEZI</name>
<reference evidence="2" key="2">
    <citation type="submission" date="2023-05" db="EMBL/GenBank/DDBJ databases">
        <authorList>
            <consortium name="Lawrence Berkeley National Laboratory"/>
            <person name="Steindorff A."/>
            <person name="Hensen N."/>
            <person name="Bonometti L."/>
            <person name="Westerberg I."/>
            <person name="Brannstrom I.O."/>
            <person name="Guillou S."/>
            <person name="Cros-Aarteil S."/>
            <person name="Calhoun S."/>
            <person name="Haridas S."/>
            <person name="Kuo A."/>
            <person name="Mondo S."/>
            <person name="Pangilinan J."/>
            <person name="Riley R."/>
            <person name="Labutti K."/>
            <person name="Andreopoulos B."/>
            <person name="Lipzen A."/>
            <person name="Chen C."/>
            <person name="Yanf M."/>
            <person name="Daum C."/>
            <person name="Ng V."/>
            <person name="Clum A."/>
            <person name="Ohm R."/>
            <person name="Martin F."/>
            <person name="Silar P."/>
            <person name="Natvig D."/>
            <person name="Lalanne C."/>
            <person name="Gautier V."/>
            <person name="Ament-Velasquez S.L."/>
            <person name="Kruys A."/>
            <person name="Hutchinson M.I."/>
            <person name="Powell A.J."/>
            <person name="Barry K."/>
            <person name="Miller A.N."/>
            <person name="Grigoriev I.V."/>
            <person name="Debuchy R."/>
            <person name="Gladieux P."/>
            <person name="Thoren M.H."/>
            <person name="Johannesson H."/>
        </authorList>
    </citation>
    <scope>NUCLEOTIDE SEQUENCE</scope>
    <source>
        <strain evidence="2">PSN293</strain>
    </source>
</reference>